<accession>A0A9Q5X9P5</accession>
<evidence type="ECO:0000313" key="2">
    <source>
        <dbReference type="Proteomes" id="UP000195975"/>
    </source>
</evidence>
<evidence type="ECO:0000313" key="1">
    <source>
        <dbReference type="EMBL" id="OUO07292.1"/>
    </source>
</evidence>
<name>A0A9Q5X9P5_9BACT</name>
<proteinExistence type="predicted"/>
<dbReference type="InterPro" id="IPR011042">
    <property type="entry name" value="6-blade_b-propeller_TolB-like"/>
</dbReference>
<dbReference type="Gene3D" id="2.120.10.30">
    <property type="entry name" value="TolB, C-terminal domain"/>
    <property type="match status" value="1"/>
</dbReference>
<comment type="caution">
    <text evidence="1">The sequence shown here is derived from an EMBL/GenBank/DDBJ whole genome shotgun (WGS) entry which is preliminary data.</text>
</comment>
<dbReference type="RefSeq" id="WP_087375062.1">
    <property type="nucleotide sequence ID" value="NZ_NFIJ01000001.1"/>
</dbReference>
<dbReference type="SUPFAM" id="SSF101898">
    <property type="entry name" value="NHL repeat"/>
    <property type="match status" value="1"/>
</dbReference>
<organism evidence="1 2">
    <name type="scientific">Parabacteroides johnsonii</name>
    <dbReference type="NCBI Taxonomy" id="387661"/>
    <lineage>
        <taxon>Bacteria</taxon>
        <taxon>Pseudomonadati</taxon>
        <taxon>Bacteroidota</taxon>
        <taxon>Bacteroidia</taxon>
        <taxon>Bacteroidales</taxon>
        <taxon>Tannerellaceae</taxon>
        <taxon>Parabacteroides</taxon>
    </lineage>
</organism>
<dbReference type="Proteomes" id="UP000195975">
    <property type="component" value="Unassembled WGS sequence"/>
</dbReference>
<sequence length="398" mass="45047">MKKMLFGLITAIATFTGCESDQSASKLPRIDLTATSFTSGQIEIADEIESIEYVPLELTDESLIADVLDLCVSDEYIFVYSTRQDGVLQFDRKGKFLRCIAKTGNGPGKTGQIISLTVDEENRLFCVSEYFSTSFYSFDGEFIKKIENPRPYSYQFSVGPNTMAELGRMYVPMNTPGMFSLGVFNWATDDTIAFRHTIGDMDLMPLEETSLKGWIFSGSKDGILCYSEGIDTVWDVNARNIAPAFLINTGYSAEEEKEMRSSKTGNEAVDGKYSVFSFFETPRHYFVKCFEGSNQSKFYLYGLDKATGELKRETSPINAQELFKNNWTLAGIGLRNTKDNGLPIWPYLSYPGKKQMVQFNTAVEIEYLKEKYPDLKKHLVLQQITEDSNPLITIYQLR</sequence>
<reference evidence="2" key="1">
    <citation type="submission" date="2017-04" db="EMBL/GenBank/DDBJ databases">
        <title>Function of individual gut microbiota members based on whole genome sequencing of pure cultures obtained from chicken caecum.</title>
        <authorList>
            <person name="Medvecky M."/>
            <person name="Cejkova D."/>
            <person name="Polansky O."/>
            <person name="Karasova D."/>
            <person name="Kubasova T."/>
            <person name="Cizek A."/>
            <person name="Rychlik I."/>
        </authorList>
    </citation>
    <scope>NUCLEOTIDE SEQUENCE [LARGE SCALE GENOMIC DNA]</scope>
    <source>
        <strain evidence="2">An42</strain>
    </source>
</reference>
<dbReference type="EMBL" id="NFIJ01000001">
    <property type="protein sequence ID" value="OUO07292.1"/>
    <property type="molecule type" value="Genomic_DNA"/>
</dbReference>
<protein>
    <submittedName>
        <fullName evidence="1">6-bladed beta-propeller</fullName>
    </submittedName>
</protein>
<dbReference type="PROSITE" id="PS51257">
    <property type="entry name" value="PROKAR_LIPOPROTEIN"/>
    <property type="match status" value="1"/>
</dbReference>
<gene>
    <name evidence="1" type="ORF">B5F96_01070</name>
</gene>
<dbReference type="Pfam" id="PF17170">
    <property type="entry name" value="DUF5128"/>
    <property type="match status" value="1"/>
</dbReference>
<dbReference type="AlphaFoldDB" id="A0A9Q5X9P5"/>